<comment type="caution">
    <text evidence="1">The sequence shown here is derived from an EMBL/GenBank/DDBJ whole genome shotgun (WGS) entry which is preliminary data.</text>
</comment>
<sequence>MELTVENFEEARQICIQAVLEAMKTLAYDAYIGGEGSEDGIYVAGVNEHDRILYITHFDWEEVSEILPAIEAGEVREWLIEINKECYSDGIIK</sequence>
<keyword evidence="2" id="KW-1185">Reference proteome</keyword>
<gene>
    <name evidence="1" type="ORF">H8S64_14385</name>
</gene>
<accession>A0ABR7D3F4</accession>
<name>A0ABR7D3F4_9BACT</name>
<dbReference type="RefSeq" id="WP_099290640.1">
    <property type="nucleotide sequence ID" value="NZ_JACOOH010000006.1"/>
</dbReference>
<evidence type="ECO:0000313" key="2">
    <source>
        <dbReference type="Proteomes" id="UP000646484"/>
    </source>
</evidence>
<reference evidence="1 2" key="1">
    <citation type="submission" date="2020-08" db="EMBL/GenBank/DDBJ databases">
        <title>Genome public.</title>
        <authorList>
            <person name="Liu C."/>
            <person name="Sun Q."/>
        </authorList>
    </citation>
    <scope>NUCLEOTIDE SEQUENCE [LARGE SCALE GENOMIC DNA]</scope>
    <source>
        <strain evidence="1 2">NSJ-56</strain>
    </source>
</reference>
<dbReference type="EMBL" id="JACOOH010000006">
    <property type="protein sequence ID" value="MBC5622287.1"/>
    <property type="molecule type" value="Genomic_DNA"/>
</dbReference>
<organism evidence="1 2">
    <name type="scientific">Butyricimonas hominis</name>
    <dbReference type="NCBI Taxonomy" id="2763032"/>
    <lineage>
        <taxon>Bacteria</taxon>
        <taxon>Pseudomonadati</taxon>
        <taxon>Bacteroidota</taxon>
        <taxon>Bacteroidia</taxon>
        <taxon>Bacteroidales</taxon>
        <taxon>Odoribacteraceae</taxon>
        <taxon>Butyricimonas</taxon>
    </lineage>
</organism>
<protein>
    <submittedName>
        <fullName evidence="1">Uncharacterized protein</fullName>
    </submittedName>
</protein>
<evidence type="ECO:0000313" key="1">
    <source>
        <dbReference type="EMBL" id="MBC5622287.1"/>
    </source>
</evidence>
<dbReference type="Proteomes" id="UP000646484">
    <property type="component" value="Unassembled WGS sequence"/>
</dbReference>
<proteinExistence type="predicted"/>